<evidence type="ECO:0000256" key="10">
    <source>
        <dbReference type="SAM" id="SignalP"/>
    </source>
</evidence>
<gene>
    <name evidence="11" type="ORF">KSS95_14495</name>
</gene>
<dbReference type="Pfam" id="PF02321">
    <property type="entry name" value="OEP"/>
    <property type="match status" value="2"/>
</dbReference>
<keyword evidence="12" id="KW-1185">Reference proteome</keyword>
<evidence type="ECO:0000256" key="7">
    <source>
        <dbReference type="ARBA" id="ARBA00023237"/>
    </source>
</evidence>
<dbReference type="PANTHER" id="PTHR30203">
    <property type="entry name" value="OUTER MEMBRANE CATION EFFLUX PROTEIN"/>
    <property type="match status" value="1"/>
</dbReference>
<evidence type="ECO:0000256" key="8">
    <source>
        <dbReference type="ARBA" id="ARBA00023288"/>
    </source>
</evidence>
<name>A0ABX8M3K5_9PSED</name>
<evidence type="ECO:0000256" key="6">
    <source>
        <dbReference type="ARBA" id="ARBA00023139"/>
    </source>
</evidence>
<comment type="subcellular location">
    <subcellularLocation>
        <location evidence="1">Cell outer membrane</location>
    </subcellularLocation>
</comment>
<keyword evidence="5" id="KW-0472">Membrane</keyword>
<keyword evidence="9" id="KW-0175">Coiled coil</keyword>
<evidence type="ECO:0000256" key="3">
    <source>
        <dbReference type="ARBA" id="ARBA00022452"/>
    </source>
</evidence>
<dbReference type="InterPro" id="IPR010131">
    <property type="entry name" value="MdtP/NodT-like"/>
</dbReference>
<dbReference type="InterPro" id="IPR003423">
    <property type="entry name" value="OMP_efflux"/>
</dbReference>
<sequence>MPIPRKIAWLCLLLAGPASAQSLSLDQALSAAFAQNPELAAVGREIGIAEGERRQAGLLPNPELAWEVEDTRRNTSTTTVTLSQALELGGKRGARIEVAEAGQAVARLELQRQRNGLRADVIQAFHAALRAQTALELAQQSQALTERGLRVVEGRVRAGQSSPVEATRAQVQLAQAQAAVRRAQAERSVARQALARLTGSAEVGFDRLDSASLSPGPAPRAERLLAKVEQTVDWRLAAAQVERGEAGLGSEKAQRIPNLTVSLGSQYSREDRERVNVVGLSMPLPLFDRNQGNVLAAARRSDQARDLRNAVELRLRSDTRSALEQWATAMGEVQAYDRTILPSAQQAVDTATRGFEMGKFAFLDVLDAQRTLIEARGLYLDALASATDARAQVERIYGDLALDR</sequence>
<dbReference type="PANTHER" id="PTHR30203:SF24">
    <property type="entry name" value="BLR4935 PROTEIN"/>
    <property type="match status" value="1"/>
</dbReference>
<feature type="coiled-coil region" evidence="9">
    <location>
        <begin position="166"/>
        <end position="193"/>
    </location>
</feature>
<evidence type="ECO:0000256" key="4">
    <source>
        <dbReference type="ARBA" id="ARBA00022692"/>
    </source>
</evidence>
<feature type="chain" id="PRO_5045541386" evidence="10">
    <location>
        <begin position="21"/>
        <end position="404"/>
    </location>
</feature>
<keyword evidence="3" id="KW-1134">Transmembrane beta strand</keyword>
<comment type="similarity">
    <text evidence="2">Belongs to the outer membrane factor (OMF) (TC 1.B.17) family.</text>
</comment>
<keyword evidence="4" id="KW-0812">Transmembrane</keyword>
<organism evidence="11 12">
    <name type="scientific">Pseudomonas muyukensis</name>
    <dbReference type="NCBI Taxonomy" id="2842357"/>
    <lineage>
        <taxon>Bacteria</taxon>
        <taxon>Pseudomonadati</taxon>
        <taxon>Pseudomonadota</taxon>
        <taxon>Gammaproteobacteria</taxon>
        <taxon>Pseudomonadales</taxon>
        <taxon>Pseudomonadaceae</taxon>
        <taxon>Pseudomonas</taxon>
    </lineage>
</organism>
<evidence type="ECO:0000256" key="5">
    <source>
        <dbReference type="ARBA" id="ARBA00023136"/>
    </source>
</evidence>
<protein>
    <submittedName>
        <fullName evidence="11">TolC family protein</fullName>
    </submittedName>
</protein>
<reference evidence="11" key="1">
    <citation type="journal article" date="2021" name="Microorganisms">
        <title>The Ever-Expanding Pseudomonas Genus: Description of 43 New Species and Partition of the Pseudomonas putida Group.</title>
        <authorList>
            <person name="Girard L."/>
            <person name="Lood C."/>
            <person name="Hofte M."/>
            <person name="Vandamme P."/>
            <person name="Rokni-Zadeh H."/>
            <person name="van Noort V."/>
            <person name="Lavigne R."/>
            <person name="De Mot R."/>
        </authorList>
    </citation>
    <scope>NUCLEOTIDE SEQUENCE</scope>
    <source>
        <strain evidence="11">COW39</strain>
    </source>
</reference>
<keyword evidence="7" id="KW-0998">Cell outer membrane</keyword>
<evidence type="ECO:0000256" key="2">
    <source>
        <dbReference type="ARBA" id="ARBA00007613"/>
    </source>
</evidence>
<evidence type="ECO:0000313" key="12">
    <source>
        <dbReference type="Proteomes" id="UP001047646"/>
    </source>
</evidence>
<keyword evidence="6" id="KW-0564">Palmitate</keyword>
<evidence type="ECO:0000256" key="9">
    <source>
        <dbReference type="SAM" id="Coils"/>
    </source>
</evidence>
<keyword evidence="8" id="KW-0449">Lipoprotein</keyword>
<dbReference type="EMBL" id="CP077073">
    <property type="protein sequence ID" value="QXH33387.1"/>
    <property type="molecule type" value="Genomic_DNA"/>
</dbReference>
<dbReference type="RefSeq" id="WP_217847766.1">
    <property type="nucleotide sequence ID" value="NZ_CP077073.1"/>
</dbReference>
<accession>A0ABX8M3K5</accession>
<dbReference type="Proteomes" id="UP001047646">
    <property type="component" value="Chromosome"/>
</dbReference>
<evidence type="ECO:0000313" key="11">
    <source>
        <dbReference type="EMBL" id="QXH33387.1"/>
    </source>
</evidence>
<feature type="signal peptide" evidence="10">
    <location>
        <begin position="1"/>
        <end position="20"/>
    </location>
</feature>
<evidence type="ECO:0000256" key="1">
    <source>
        <dbReference type="ARBA" id="ARBA00004442"/>
    </source>
</evidence>
<proteinExistence type="inferred from homology"/>
<keyword evidence="10" id="KW-0732">Signal</keyword>